<dbReference type="AlphaFoldDB" id="A0A8J8P5J6"/>
<accession>A0A8J8P5J6</accession>
<evidence type="ECO:0000313" key="3">
    <source>
        <dbReference type="Proteomes" id="UP000785679"/>
    </source>
</evidence>
<reference evidence="2" key="1">
    <citation type="submission" date="2019-06" db="EMBL/GenBank/DDBJ databases">
        <authorList>
            <person name="Zheng W."/>
        </authorList>
    </citation>
    <scope>NUCLEOTIDE SEQUENCE</scope>
    <source>
        <strain evidence="2">QDHG01</strain>
    </source>
</reference>
<dbReference type="EMBL" id="RRYP01001226">
    <property type="protein sequence ID" value="TNV86230.1"/>
    <property type="molecule type" value="Genomic_DNA"/>
</dbReference>
<feature type="region of interest" description="Disordered" evidence="1">
    <location>
        <begin position="1"/>
        <end position="40"/>
    </location>
</feature>
<dbReference type="Proteomes" id="UP000785679">
    <property type="component" value="Unassembled WGS sequence"/>
</dbReference>
<sequence length="608" mass="70999">MNSVMMNDLESFLNKGTERPQDKQEPQEIEQAIEPYGDGDEADELISVRESQVQQPEEEQIFAQPAIQQPVTKPIQSKSLLKKRVSFINDSEDNEIPQKVIKTGKSCLKRIQKMAQPKPHMPYRGLDELMQFFQPQIVFSNPELIMQFGQPMANEECNAIMSRIIRVSHHLYLKQNRLREWGLENLPYRDAQLQPGCKRWVNTNLNQNEIIGHMDESMFPIEEQQSIKQILDLRLSQIPELQIHPINNRSYYKYGCVTYMEDPQYFLRNLRARNLIKILQVLLGNMAEPTLFRIIQMEQISADFDFHQAQIYYPYQYYSNSYEGGEKPPSITQVKKHMEYFYMRLKYFFNQQRLGYMALMECLLCGHIVDVEIKHLQRDLNCMIDHSAEETRECTYCLSKCMPWLCHLSQHMVVMDYTYRYHTNLLTGFIQRKGTCLICNTSLQGNPVKQATVSNHFTKHCLFSALNTTCGPLNINSFYGPFFITTFQQLLKIDSMPNEEVNAYLSRQRVEPSVKLRLVSLNESESKKGLGSSGFKIEDFRIRELKVLFGVKVRKDDVFEKAYVSGRDRAGEIIEELKKIVQGNKIIDIQGNKNEQSIQEKEEVDIFC</sequence>
<evidence type="ECO:0000256" key="1">
    <source>
        <dbReference type="SAM" id="MobiDB-lite"/>
    </source>
</evidence>
<keyword evidence="3" id="KW-1185">Reference proteome</keyword>
<gene>
    <name evidence="2" type="ORF">FGO68_gene3922</name>
</gene>
<evidence type="ECO:0000313" key="2">
    <source>
        <dbReference type="EMBL" id="TNV86230.1"/>
    </source>
</evidence>
<feature type="compositionally biased region" description="Basic and acidic residues" evidence="1">
    <location>
        <begin position="16"/>
        <end position="26"/>
    </location>
</feature>
<organism evidence="2 3">
    <name type="scientific">Halteria grandinella</name>
    <dbReference type="NCBI Taxonomy" id="5974"/>
    <lineage>
        <taxon>Eukaryota</taxon>
        <taxon>Sar</taxon>
        <taxon>Alveolata</taxon>
        <taxon>Ciliophora</taxon>
        <taxon>Intramacronucleata</taxon>
        <taxon>Spirotrichea</taxon>
        <taxon>Stichotrichia</taxon>
        <taxon>Sporadotrichida</taxon>
        <taxon>Halteriidae</taxon>
        <taxon>Halteria</taxon>
    </lineage>
</organism>
<comment type="caution">
    <text evidence="2">The sequence shown here is derived from an EMBL/GenBank/DDBJ whole genome shotgun (WGS) entry which is preliminary data.</text>
</comment>
<name>A0A8J8P5J6_HALGN</name>
<proteinExistence type="predicted"/>
<protein>
    <submittedName>
        <fullName evidence="2">Uncharacterized protein</fullName>
    </submittedName>
</protein>